<dbReference type="InterPro" id="IPR000620">
    <property type="entry name" value="EamA_dom"/>
</dbReference>
<evidence type="ECO:0000259" key="2">
    <source>
        <dbReference type="Pfam" id="PF00892"/>
    </source>
</evidence>
<dbReference type="EMBL" id="JAFKCV010000003">
    <property type="protein sequence ID" value="MBN7825147.1"/>
    <property type="molecule type" value="Genomic_DNA"/>
</dbReference>
<keyword evidence="1" id="KW-1133">Transmembrane helix</keyword>
<feature type="transmembrane region" description="Helical" evidence="1">
    <location>
        <begin position="264"/>
        <end position="283"/>
    </location>
</feature>
<dbReference type="GO" id="GO:0016020">
    <property type="term" value="C:membrane"/>
    <property type="evidence" value="ECO:0007669"/>
    <property type="project" value="InterPro"/>
</dbReference>
<feature type="transmembrane region" description="Helical" evidence="1">
    <location>
        <begin position="64"/>
        <end position="84"/>
    </location>
</feature>
<feature type="transmembrane region" description="Helical" evidence="1">
    <location>
        <begin position="31"/>
        <end position="52"/>
    </location>
</feature>
<organism evidence="3 4">
    <name type="scientific">Bowmanella dokdonensis</name>
    <dbReference type="NCBI Taxonomy" id="751969"/>
    <lineage>
        <taxon>Bacteria</taxon>
        <taxon>Pseudomonadati</taxon>
        <taxon>Pseudomonadota</taxon>
        <taxon>Gammaproteobacteria</taxon>
        <taxon>Alteromonadales</taxon>
        <taxon>Alteromonadaceae</taxon>
        <taxon>Bowmanella</taxon>
    </lineage>
</organism>
<accession>A0A939DMV1</accession>
<proteinExistence type="predicted"/>
<evidence type="ECO:0000256" key="1">
    <source>
        <dbReference type="SAM" id="Phobius"/>
    </source>
</evidence>
<evidence type="ECO:0000313" key="3">
    <source>
        <dbReference type="EMBL" id="MBN7825147.1"/>
    </source>
</evidence>
<dbReference type="InterPro" id="IPR037185">
    <property type="entry name" value="EmrE-like"/>
</dbReference>
<feature type="transmembrane region" description="Helical" evidence="1">
    <location>
        <begin position="210"/>
        <end position="231"/>
    </location>
</feature>
<feature type="domain" description="EamA" evidence="2">
    <location>
        <begin position="149"/>
        <end position="282"/>
    </location>
</feature>
<feature type="transmembrane region" description="Helical" evidence="1">
    <location>
        <begin position="90"/>
        <end position="110"/>
    </location>
</feature>
<name>A0A939DMV1_9ALTE</name>
<gene>
    <name evidence="3" type="ORF">J0A66_07915</name>
</gene>
<dbReference type="PANTHER" id="PTHR22911:SF79">
    <property type="entry name" value="MOBA-LIKE NTP TRANSFERASE DOMAIN-CONTAINING PROTEIN"/>
    <property type="match status" value="1"/>
</dbReference>
<keyword evidence="4" id="KW-1185">Reference proteome</keyword>
<evidence type="ECO:0000313" key="4">
    <source>
        <dbReference type="Proteomes" id="UP000664654"/>
    </source>
</evidence>
<feature type="transmembrane region" description="Helical" evidence="1">
    <location>
        <begin position="238"/>
        <end position="258"/>
    </location>
</feature>
<dbReference type="Gene3D" id="1.10.3730.20">
    <property type="match status" value="2"/>
</dbReference>
<dbReference type="RefSeq" id="WP_206573247.1">
    <property type="nucleotide sequence ID" value="NZ_JAFKCV010000003.1"/>
</dbReference>
<reference evidence="3" key="1">
    <citation type="submission" date="2021-03" db="EMBL/GenBank/DDBJ databases">
        <title>novel species isolated from a fishpond in China.</title>
        <authorList>
            <person name="Lu H."/>
            <person name="Cai Z."/>
        </authorList>
    </citation>
    <scope>NUCLEOTIDE SEQUENCE</scope>
    <source>
        <strain evidence="3">JCM 30855</strain>
    </source>
</reference>
<dbReference type="Pfam" id="PF00892">
    <property type="entry name" value="EamA"/>
    <property type="match status" value="2"/>
</dbReference>
<keyword evidence="1" id="KW-0812">Transmembrane</keyword>
<keyword evidence="1" id="KW-0472">Membrane</keyword>
<dbReference type="AlphaFoldDB" id="A0A939DMV1"/>
<sequence length="297" mass="31033">MASSAFVLLAAICWGLSGGIGGLLIDNGWSPAFVSLVRGVIGLLMMMLWFILRPTGNGLKSPRLWVWAVIAGLGVAGNFAFYFLSVAQGSVAVAATLMYCAPVFVFLISFALNLERPSRLKWVAILLVMTGIVLLTGIYDSSGEKISLIGIIAGLLAGLSYSLFIFGFKLAAPHGSPQTILVIAFATLVLALSWSGTGGRFPDAVSSTDWPLFLTLGLLGGGLSFILYLLGLSRSTPALASVIAMIEPVTASLFGMLVLDESLAGIQLLGMALILFTVTLLSVHSSDPPAPTRPPAG</sequence>
<feature type="transmembrane region" description="Helical" evidence="1">
    <location>
        <begin position="146"/>
        <end position="168"/>
    </location>
</feature>
<feature type="domain" description="EamA" evidence="2">
    <location>
        <begin position="5"/>
        <end position="136"/>
    </location>
</feature>
<dbReference type="Proteomes" id="UP000664654">
    <property type="component" value="Unassembled WGS sequence"/>
</dbReference>
<dbReference type="PANTHER" id="PTHR22911">
    <property type="entry name" value="ACYL-MALONYL CONDENSING ENZYME-RELATED"/>
    <property type="match status" value="1"/>
</dbReference>
<feature type="transmembrane region" description="Helical" evidence="1">
    <location>
        <begin position="122"/>
        <end position="140"/>
    </location>
</feature>
<protein>
    <submittedName>
        <fullName evidence="3">EamA family transporter</fullName>
    </submittedName>
</protein>
<feature type="transmembrane region" description="Helical" evidence="1">
    <location>
        <begin position="180"/>
        <end position="198"/>
    </location>
</feature>
<dbReference type="SUPFAM" id="SSF103481">
    <property type="entry name" value="Multidrug resistance efflux transporter EmrE"/>
    <property type="match status" value="2"/>
</dbReference>
<comment type="caution">
    <text evidence="3">The sequence shown here is derived from an EMBL/GenBank/DDBJ whole genome shotgun (WGS) entry which is preliminary data.</text>
</comment>